<dbReference type="InterPro" id="IPR025323">
    <property type="entry name" value="DUF4229"/>
</dbReference>
<keyword evidence="1" id="KW-0472">Membrane</keyword>
<name>A0ABW1P1P3_9PSEU</name>
<keyword evidence="1" id="KW-0812">Transmembrane</keyword>
<evidence type="ECO:0000313" key="3">
    <source>
        <dbReference type="Proteomes" id="UP001596220"/>
    </source>
</evidence>
<dbReference type="RefSeq" id="WP_380634456.1">
    <property type="nucleotide sequence ID" value="NZ_JBHSQO010000006.1"/>
</dbReference>
<accession>A0ABW1P1P3</accession>
<dbReference type="Pfam" id="PF14012">
    <property type="entry name" value="DUF4229"/>
    <property type="match status" value="1"/>
</dbReference>
<feature type="transmembrane region" description="Helical" evidence="1">
    <location>
        <begin position="7"/>
        <end position="26"/>
    </location>
</feature>
<keyword evidence="3" id="KW-1185">Reference proteome</keyword>
<feature type="transmembrane region" description="Helical" evidence="1">
    <location>
        <begin position="32"/>
        <end position="51"/>
    </location>
</feature>
<gene>
    <name evidence="2" type="ORF">ACFP3R_08620</name>
</gene>
<sequence>MHLGRDVTLYICARLGMVAAITALLVLVDVPLLVALVVGVVVALPLSLFVFKGLRNRVAEGLEAKQAVRRAERERLRAQLRGDSVPDTTA</sequence>
<dbReference type="SUPFAM" id="SSF82866">
    <property type="entry name" value="Multidrug efflux transporter AcrB transmembrane domain"/>
    <property type="match status" value="1"/>
</dbReference>
<keyword evidence="1" id="KW-1133">Transmembrane helix</keyword>
<dbReference type="EMBL" id="JBHSQO010000006">
    <property type="protein sequence ID" value="MFC6089331.1"/>
    <property type="molecule type" value="Genomic_DNA"/>
</dbReference>
<evidence type="ECO:0000256" key="1">
    <source>
        <dbReference type="SAM" id="Phobius"/>
    </source>
</evidence>
<protein>
    <submittedName>
        <fullName evidence="2">DUF4229 domain-containing protein</fullName>
    </submittedName>
</protein>
<dbReference type="Proteomes" id="UP001596220">
    <property type="component" value="Unassembled WGS sequence"/>
</dbReference>
<comment type="caution">
    <text evidence="2">The sequence shown here is derived from an EMBL/GenBank/DDBJ whole genome shotgun (WGS) entry which is preliminary data.</text>
</comment>
<organism evidence="2 3">
    <name type="scientific">Saccharothrix lopnurensis</name>
    <dbReference type="NCBI Taxonomy" id="1670621"/>
    <lineage>
        <taxon>Bacteria</taxon>
        <taxon>Bacillati</taxon>
        <taxon>Actinomycetota</taxon>
        <taxon>Actinomycetes</taxon>
        <taxon>Pseudonocardiales</taxon>
        <taxon>Pseudonocardiaceae</taxon>
        <taxon>Saccharothrix</taxon>
    </lineage>
</organism>
<proteinExistence type="predicted"/>
<evidence type="ECO:0000313" key="2">
    <source>
        <dbReference type="EMBL" id="MFC6089331.1"/>
    </source>
</evidence>
<reference evidence="3" key="1">
    <citation type="journal article" date="2019" name="Int. J. Syst. Evol. Microbiol.">
        <title>The Global Catalogue of Microorganisms (GCM) 10K type strain sequencing project: providing services to taxonomists for standard genome sequencing and annotation.</title>
        <authorList>
            <consortium name="The Broad Institute Genomics Platform"/>
            <consortium name="The Broad Institute Genome Sequencing Center for Infectious Disease"/>
            <person name="Wu L."/>
            <person name="Ma J."/>
        </authorList>
    </citation>
    <scope>NUCLEOTIDE SEQUENCE [LARGE SCALE GENOMIC DNA]</scope>
    <source>
        <strain evidence="3">CGMCC 4.7246</strain>
    </source>
</reference>